<evidence type="ECO:0000256" key="1">
    <source>
        <dbReference type="ARBA" id="ARBA00022801"/>
    </source>
</evidence>
<dbReference type="SMART" id="SM00939">
    <property type="entry name" value="PepX_C"/>
    <property type="match status" value="1"/>
</dbReference>
<proteinExistence type="predicted"/>
<dbReference type="Gene3D" id="1.10.3020.10">
    <property type="entry name" value="alpha-amino acid ester hydrolase ( Helical cap domain)"/>
    <property type="match status" value="1"/>
</dbReference>
<evidence type="ECO:0000259" key="2">
    <source>
        <dbReference type="SMART" id="SM00939"/>
    </source>
</evidence>
<evidence type="ECO:0000313" key="4">
    <source>
        <dbReference type="Proteomes" id="UP000431401"/>
    </source>
</evidence>
<gene>
    <name evidence="3" type="primary">cocE_6</name>
    <name evidence="3" type="ORF">NRB56_65440</name>
</gene>
<reference evidence="3 4" key="1">
    <citation type="submission" date="2019-10" db="EMBL/GenBank/DDBJ databases">
        <title>Nocardia macrotermitis sp. nov. and Nocardia aurantia sp. nov., isolated from the gut of fungus growing-termite Macrotermes natalensis.</title>
        <authorList>
            <person name="Benndorf R."/>
            <person name="Schwitalla J."/>
            <person name="Martin K."/>
            <person name="De Beer W."/>
            <person name="Kaster A.-K."/>
            <person name="Vollmers J."/>
            <person name="Poulsen M."/>
            <person name="Beemelmanns C."/>
        </authorList>
    </citation>
    <scope>NUCLEOTIDE SEQUENCE [LARGE SCALE GENOMIC DNA]</scope>
    <source>
        <strain evidence="3 4">RB56</strain>
    </source>
</reference>
<evidence type="ECO:0000313" key="3">
    <source>
        <dbReference type="EMBL" id="MQY30939.1"/>
    </source>
</evidence>
<dbReference type="InterPro" id="IPR029058">
    <property type="entry name" value="AB_hydrolase_fold"/>
</dbReference>
<dbReference type="InterPro" id="IPR005674">
    <property type="entry name" value="CocE/Ser_esterase"/>
</dbReference>
<keyword evidence="4" id="KW-1185">Reference proteome</keyword>
<dbReference type="Proteomes" id="UP000431401">
    <property type="component" value="Unassembled WGS sequence"/>
</dbReference>
<keyword evidence="1 3" id="KW-0378">Hydrolase</keyword>
<feature type="domain" description="Xaa-Pro dipeptidyl-peptidase C-terminal" evidence="2">
    <location>
        <begin position="315"/>
        <end position="538"/>
    </location>
</feature>
<dbReference type="InterPro" id="IPR000383">
    <property type="entry name" value="Xaa-Pro-like_dom"/>
</dbReference>
<comment type="caution">
    <text evidence="3">The sequence shown here is derived from an EMBL/GenBank/DDBJ whole genome shotgun (WGS) entry which is preliminary data.</text>
</comment>
<dbReference type="NCBIfam" id="TIGR00976">
    <property type="entry name" value="CocE_NonD"/>
    <property type="match status" value="1"/>
</dbReference>
<dbReference type="InterPro" id="IPR008979">
    <property type="entry name" value="Galactose-bd-like_sf"/>
</dbReference>
<dbReference type="InterPro" id="IPR013736">
    <property type="entry name" value="Xaa-Pro_dipept_C"/>
</dbReference>
<dbReference type="GO" id="GO:0008239">
    <property type="term" value="F:dipeptidyl-peptidase activity"/>
    <property type="evidence" value="ECO:0007669"/>
    <property type="project" value="InterPro"/>
</dbReference>
<dbReference type="SUPFAM" id="SSF49785">
    <property type="entry name" value="Galactose-binding domain-like"/>
    <property type="match status" value="1"/>
</dbReference>
<dbReference type="AlphaFoldDB" id="A0A7K0DYQ3"/>
<sequence>MISTEISKPVLPMWSRLHAWRAGLPKPTPWRMRTLHIPMRDGVRLGADLYTPVAPAKGVLLVAGPYGRGPLWSVSLARAFAGQKYTVLFASTRGTADSEGDLDPMRTDAQDGHDIVTWMREQPWYPGRFGTIGGSYLGYTQWALMSEPPADLAAAVVTMGPHDFVRHTWGTGSFRFDLVGWGADVGVPDDPNPVRSMRARAATRKQVDSVVEAVPVAPAAVEYFTGLGRAWMLPRLIHDDIDDPFYAPMRHADALEHSRVPTLLFAGWQDIFLAQSMRQYERLRERGVDVALTVGDWAHIDILLRGQPVIASETLDWLDAHLAGQGRSSRRRPVRVAVGGSGRWLEERVWPPAGVATTTWYLHADGGLGERVPAPDAASRAFVFDPARPTPTIGGNLISKGGRRDDSAYGTRRDVLVYDSAPLRSDLWLSGVPRVSLDHASERGDADLFLRLSDIDEKGRSRNVTEAYRRVRDAGTADITLNDIAYVFRAGHRVRLIVAGGSFPQFSRNPGSGENPLVAEILHPNRHEIRHRGGSSVLLLPIMPRELVAGLRPSASRDRSREELR</sequence>
<dbReference type="Pfam" id="PF08530">
    <property type="entry name" value="PepX_C"/>
    <property type="match status" value="1"/>
</dbReference>
<dbReference type="EMBL" id="WEGI01000016">
    <property type="protein sequence ID" value="MQY30939.1"/>
    <property type="molecule type" value="Genomic_DNA"/>
</dbReference>
<dbReference type="Gene3D" id="3.40.50.1820">
    <property type="entry name" value="alpha/beta hydrolase"/>
    <property type="match status" value="1"/>
</dbReference>
<dbReference type="OrthoDB" id="5240615at2"/>
<dbReference type="Pfam" id="PF02129">
    <property type="entry name" value="Peptidase_S15"/>
    <property type="match status" value="1"/>
</dbReference>
<accession>A0A7K0DYQ3</accession>
<dbReference type="EC" id="3.1.1.84" evidence="3"/>
<name>A0A7K0DYQ3_9NOCA</name>
<dbReference type="SUPFAM" id="SSF53474">
    <property type="entry name" value="alpha/beta-Hydrolases"/>
    <property type="match status" value="1"/>
</dbReference>
<organism evidence="3 4">
    <name type="scientific">Nocardia aurantia</name>
    <dbReference type="NCBI Taxonomy" id="2585199"/>
    <lineage>
        <taxon>Bacteria</taxon>
        <taxon>Bacillati</taxon>
        <taxon>Actinomycetota</taxon>
        <taxon>Actinomycetes</taxon>
        <taxon>Mycobacteriales</taxon>
        <taxon>Nocardiaceae</taxon>
        <taxon>Nocardia</taxon>
    </lineage>
</organism>
<dbReference type="Gene3D" id="2.60.120.260">
    <property type="entry name" value="Galactose-binding domain-like"/>
    <property type="match status" value="1"/>
</dbReference>
<protein>
    <submittedName>
        <fullName evidence="3">Cocaine esterase</fullName>
        <ecNumber evidence="3">3.1.1.84</ecNumber>
    </submittedName>
</protein>